<keyword evidence="4" id="KW-0479">Metal-binding</keyword>
<dbReference type="Proteomes" id="UP000542210">
    <property type="component" value="Unassembled WGS sequence"/>
</dbReference>
<protein>
    <submittedName>
        <fullName evidence="7">Geranylgeranyl diphosphate synthase type I</fullName>
        <ecNumber evidence="7">2.5.1.1</ecNumber>
        <ecNumber evidence="7">2.5.1.10</ecNumber>
        <ecNumber evidence="7">2.5.1.29</ecNumber>
    </submittedName>
</protein>
<dbReference type="InterPro" id="IPR033749">
    <property type="entry name" value="Polyprenyl_synt_CS"/>
</dbReference>
<dbReference type="CDD" id="cd00685">
    <property type="entry name" value="Trans_IPPS_HT"/>
    <property type="match status" value="1"/>
</dbReference>
<dbReference type="GO" id="GO:0004311">
    <property type="term" value="F:geranylgeranyl diphosphate synthase activity"/>
    <property type="evidence" value="ECO:0007669"/>
    <property type="project" value="UniProtKB-EC"/>
</dbReference>
<dbReference type="GO" id="GO:0046872">
    <property type="term" value="F:metal ion binding"/>
    <property type="evidence" value="ECO:0007669"/>
    <property type="project" value="UniProtKB-KW"/>
</dbReference>
<dbReference type="SUPFAM" id="SSF48576">
    <property type="entry name" value="Terpenoid synthases"/>
    <property type="match status" value="1"/>
</dbReference>
<gene>
    <name evidence="7" type="ORF">BJ982_006731</name>
</gene>
<evidence type="ECO:0000313" key="8">
    <source>
        <dbReference type="Proteomes" id="UP000542210"/>
    </source>
</evidence>
<organism evidence="7 8">
    <name type="scientific">Sphaerisporangium siamense</name>
    <dbReference type="NCBI Taxonomy" id="795645"/>
    <lineage>
        <taxon>Bacteria</taxon>
        <taxon>Bacillati</taxon>
        <taxon>Actinomycetota</taxon>
        <taxon>Actinomycetes</taxon>
        <taxon>Streptosporangiales</taxon>
        <taxon>Streptosporangiaceae</taxon>
        <taxon>Sphaerisporangium</taxon>
    </lineage>
</organism>
<dbReference type="PROSITE" id="PS00723">
    <property type="entry name" value="POLYPRENYL_SYNTHASE_1"/>
    <property type="match status" value="1"/>
</dbReference>
<dbReference type="GO" id="GO:0004337">
    <property type="term" value="F:(2E,6E)-farnesyl diphosphate synthase activity"/>
    <property type="evidence" value="ECO:0007669"/>
    <property type="project" value="UniProtKB-EC"/>
</dbReference>
<comment type="caution">
    <text evidence="7">The sequence shown here is derived from an EMBL/GenBank/DDBJ whole genome shotgun (WGS) entry which is preliminary data.</text>
</comment>
<dbReference type="GO" id="GO:0008299">
    <property type="term" value="P:isoprenoid biosynthetic process"/>
    <property type="evidence" value="ECO:0007669"/>
    <property type="project" value="InterPro"/>
</dbReference>
<reference evidence="7 8" key="1">
    <citation type="submission" date="2020-08" db="EMBL/GenBank/DDBJ databases">
        <title>Sequencing the genomes of 1000 actinobacteria strains.</title>
        <authorList>
            <person name="Klenk H.-P."/>
        </authorList>
    </citation>
    <scope>NUCLEOTIDE SEQUENCE [LARGE SCALE GENOMIC DNA]</scope>
    <source>
        <strain evidence="7 8">DSM 45784</strain>
    </source>
</reference>
<dbReference type="Pfam" id="PF00348">
    <property type="entry name" value="polyprenyl_synt"/>
    <property type="match status" value="1"/>
</dbReference>
<dbReference type="InterPro" id="IPR000092">
    <property type="entry name" value="Polyprenyl_synt"/>
</dbReference>
<evidence type="ECO:0000313" key="7">
    <source>
        <dbReference type="EMBL" id="MBB4705187.1"/>
    </source>
</evidence>
<name>A0A7W7GD33_9ACTN</name>
<dbReference type="PROSITE" id="PS00444">
    <property type="entry name" value="POLYPRENYL_SYNTHASE_2"/>
    <property type="match status" value="1"/>
</dbReference>
<dbReference type="EC" id="2.5.1.1" evidence="7"/>
<evidence type="ECO:0000256" key="5">
    <source>
        <dbReference type="ARBA" id="ARBA00022842"/>
    </source>
</evidence>
<dbReference type="GO" id="GO:0004161">
    <property type="term" value="F:dimethylallyltranstransferase activity"/>
    <property type="evidence" value="ECO:0007669"/>
    <property type="project" value="UniProtKB-EC"/>
</dbReference>
<dbReference type="PANTHER" id="PTHR12001">
    <property type="entry name" value="GERANYLGERANYL PYROPHOSPHATE SYNTHASE"/>
    <property type="match status" value="1"/>
</dbReference>
<dbReference type="InterPro" id="IPR008949">
    <property type="entry name" value="Isoprenoid_synthase_dom_sf"/>
</dbReference>
<evidence type="ECO:0000256" key="6">
    <source>
        <dbReference type="RuleBase" id="RU004466"/>
    </source>
</evidence>
<comment type="similarity">
    <text evidence="2 6">Belongs to the FPP/GGPP synthase family.</text>
</comment>
<dbReference type="Gene3D" id="1.10.600.10">
    <property type="entry name" value="Farnesyl Diphosphate Synthase"/>
    <property type="match status" value="1"/>
</dbReference>
<sequence>MVTSAREKIDVRELVDRRLEELLAQEMRRLAFLGDADREVVGRYLAEFVRGGGKRLRPSFVYWGYRAAGGPEEDLDAVLPAACAVEILHASALILDDVMDEAGTRRGRTTAHTGLTAHHRGRGWSGDAGRFGDSAATLLGMLAFTWADAALLHGTRRLREAMEVFTTLRVEVISGQYLDVASAARGAAGREETTVIARYKSGKYTVERPLHLGHAVAGGDPALRAALSAYALPVGEAFQLRDDVLGVFGDPAVTGKPAGADLRQGKQTYLTAVARERAGTYGAAVLAAARDDSGVAAARELIVSTGALETAERRIETLLDTARNALVRAAVPPDAEAALLELAGLATARSA</sequence>
<comment type="cofactor">
    <cofactor evidence="1">
        <name>Mg(2+)</name>
        <dbReference type="ChEBI" id="CHEBI:18420"/>
    </cofactor>
</comment>
<accession>A0A7W7GD33</accession>
<evidence type="ECO:0000256" key="4">
    <source>
        <dbReference type="ARBA" id="ARBA00022723"/>
    </source>
</evidence>
<proteinExistence type="inferred from homology"/>
<keyword evidence="8" id="KW-1185">Reference proteome</keyword>
<dbReference type="EMBL" id="JACHND010000001">
    <property type="protein sequence ID" value="MBB4705187.1"/>
    <property type="molecule type" value="Genomic_DNA"/>
</dbReference>
<dbReference type="SFLD" id="SFLDS00005">
    <property type="entry name" value="Isoprenoid_Synthase_Type_I"/>
    <property type="match status" value="1"/>
</dbReference>
<evidence type="ECO:0000256" key="3">
    <source>
        <dbReference type="ARBA" id="ARBA00022679"/>
    </source>
</evidence>
<evidence type="ECO:0000256" key="2">
    <source>
        <dbReference type="ARBA" id="ARBA00006706"/>
    </source>
</evidence>
<dbReference type="PANTHER" id="PTHR12001:SF85">
    <property type="entry name" value="SHORT CHAIN ISOPRENYL DIPHOSPHATE SYNTHASE"/>
    <property type="match status" value="1"/>
</dbReference>
<evidence type="ECO:0000256" key="1">
    <source>
        <dbReference type="ARBA" id="ARBA00001946"/>
    </source>
</evidence>
<keyword evidence="3 6" id="KW-0808">Transferase</keyword>
<dbReference type="AlphaFoldDB" id="A0A7W7GD33"/>
<dbReference type="RefSeq" id="WP_184886712.1">
    <property type="nucleotide sequence ID" value="NZ_BOOV01000006.1"/>
</dbReference>
<dbReference type="EC" id="2.5.1.10" evidence="7"/>
<dbReference type="EC" id="2.5.1.29" evidence="7"/>
<keyword evidence="5" id="KW-0460">Magnesium</keyword>